<reference evidence="2" key="1">
    <citation type="submission" date="2021-06" db="EMBL/GenBank/DDBJ databases">
        <authorList>
            <person name="Kallberg Y."/>
            <person name="Tangrot J."/>
            <person name="Rosling A."/>
        </authorList>
    </citation>
    <scope>NUCLEOTIDE SEQUENCE</scope>
    <source>
        <strain evidence="2">UK204</strain>
    </source>
</reference>
<evidence type="ECO:0000313" key="2">
    <source>
        <dbReference type="EMBL" id="CAG8655500.1"/>
    </source>
</evidence>
<accession>A0A9N9E0W8</accession>
<sequence length="39" mass="4470">MDNDMMEPDGNFFHVPGVCLFDIFGVFTDIKKVIAYELT</sequence>
<comment type="caution">
    <text evidence="2">The sequence shown here is derived from an EMBL/GenBank/DDBJ whole genome shotgun (WGS) entry which is preliminary data.</text>
</comment>
<keyword evidence="1" id="KW-1133">Transmembrane helix</keyword>
<dbReference type="AlphaFoldDB" id="A0A9N9E0W8"/>
<keyword evidence="1" id="KW-0472">Membrane</keyword>
<keyword evidence="3" id="KW-1185">Reference proteome</keyword>
<protein>
    <submittedName>
        <fullName evidence="2">4778_t:CDS:1</fullName>
    </submittedName>
</protein>
<feature type="transmembrane region" description="Helical" evidence="1">
    <location>
        <begin position="12"/>
        <end position="30"/>
    </location>
</feature>
<gene>
    <name evidence="2" type="ORF">FCALED_LOCUS11289</name>
</gene>
<dbReference type="Proteomes" id="UP000789570">
    <property type="component" value="Unassembled WGS sequence"/>
</dbReference>
<keyword evidence="1" id="KW-0812">Transmembrane</keyword>
<evidence type="ECO:0000313" key="3">
    <source>
        <dbReference type="Proteomes" id="UP000789570"/>
    </source>
</evidence>
<evidence type="ECO:0000256" key="1">
    <source>
        <dbReference type="SAM" id="Phobius"/>
    </source>
</evidence>
<dbReference type="EMBL" id="CAJVPQ010004631">
    <property type="protein sequence ID" value="CAG8655500.1"/>
    <property type="molecule type" value="Genomic_DNA"/>
</dbReference>
<organism evidence="2 3">
    <name type="scientific">Funneliformis caledonium</name>
    <dbReference type="NCBI Taxonomy" id="1117310"/>
    <lineage>
        <taxon>Eukaryota</taxon>
        <taxon>Fungi</taxon>
        <taxon>Fungi incertae sedis</taxon>
        <taxon>Mucoromycota</taxon>
        <taxon>Glomeromycotina</taxon>
        <taxon>Glomeromycetes</taxon>
        <taxon>Glomerales</taxon>
        <taxon>Glomeraceae</taxon>
        <taxon>Funneliformis</taxon>
    </lineage>
</organism>
<name>A0A9N9E0W8_9GLOM</name>
<proteinExistence type="predicted"/>